<dbReference type="PANTHER" id="PTHR43265:SF1">
    <property type="entry name" value="ESTERASE ESTD"/>
    <property type="match status" value="1"/>
</dbReference>
<dbReference type="AlphaFoldDB" id="A0ABD5S2C5"/>
<accession>A0ABD5S2C5</accession>
<comment type="caution">
    <text evidence="1">The sequence shown here is derived from an EMBL/GenBank/DDBJ whole genome shotgun (WGS) entry which is preliminary data.</text>
</comment>
<organism evidence="1 2">
    <name type="scientific">Halobium palmae</name>
    <dbReference type="NCBI Taxonomy" id="1776492"/>
    <lineage>
        <taxon>Archaea</taxon>
        <taxon>Methanobacteriati</taxon>
        <taxon>Methanobacteriota</taxon>
        <taxon>Stenosarchaea group</taxon>
        <taxon>Halobacteria</taxon>
        <taxon>Halobacteriales</taxon>
        <taxon>Haloferacaceae</taxon>
        <taxon>Halobium</taxon>
    </lineage>
</organism>
<evidence type="ECO:0000313" key="1">
    <source>
        <dbReference type="EMBL" id="MFC6725636.1"/>
    </source>
</evidence>
<dbReference type="InterPro" id="IPR053145">
    <property type="entry name" value="AB_hydrolase_Est10"/>
</dbReference>
<reference evidence="1 2" key="1">
    <citation type="journal article" date="2019" name="Int. J. Syst. Evol. Microbiol.">
        <title>The Global Catalogue of Microorganisms (GCM) 10K type strain sequencing project: providing services to taxonomists for standard genome sequencing and annotation.</title>
        <authorList>
            <consortium name="The Broad Institute Genomics Platform"/>
            <consortium name="The Broad Institute Genome Sequencing Center for Infectious Disease"/>
            <person name="Wu L."/>
            <person name="Ma J."/>
        </authorList>
    </citation>
    <scope>NUCLEOTIDE SEQUENCE [LARGE SCALE GENOMIC DNA]</scope>
    <source>
        <strain evidence="1 2">NBRC 111368</strain>
    </source>
</reference>
<keyword evidence="1" id="KW-0378">Hydrolase</keyword>
<dbReference type="EMBL" id="JBHSWU010000626">
    <property type="protein sequence ID" value="MFC6725636.1"/>
    <property type="molecule type" value="Genomic_DNA"/>
</dbReference>
<dbReference type="SUPFAM" id="SSF53474">
    <property type="entry name" value="alpha/beta-Hydrolases"/>
    <property type="match status" value="1"/>
</dbReference>
<name>A0ABD5S2C5_9EURY</name>
<protein>
    <submittedName>
        <fullName evidence="1">Alpha/beta hydrolase</fullName>
    </submittedName>
</protein>
<dbReference type="InterPro" id="IPR029058">
    <property type="entry name" value="AB_hydrolase_fold"/>
</dbReference>
<proteinExistence type="predicted"/>
<dbReference type="PANTHER" id="PTHR43265">
    <property type="entry name" value="ESTERASE ESTD"/>
    <property type="match status" value="1"/>
</dbReference>
<keyword evidence="2" id="KW-1185">Reference proteome</keyword>
<dbReference type="Proteomes" id="UP001596328">
    <property type="component" value="Unassembled WGS sequence"/>
</dbReference>
<gene>
    <name evidence="1" type="ORF">ACFQE1_14925</name>
</gene>
<evidence type="ECO:0000313" key="2">
    <source>
        <dbReference type="Proteomes" id="UP001596328"/>
    </source>
</evidence>
<feature type="non-terminal residue" evidence="1">
    <location>
        <position position="1"/>
    </location>
</feature>
<sequence length="194" mass="21415">FVAGHSRGGMAAPRIADRHGGVAGVVNLDGSIDTNLDPEDADIIRYEFEIDGDLDEEQEARIEEDRETLRRIAAGEFDDDETLMGMPGVWHRSLNEYDPAATAADLDGPVFVANTYRVDEGTQPEVAAFLRKRFDAWRAADLPDESRVTRYEGVDHFFQEGYAPTTPLGLYFGGSVAQREVADVAQWVHGVTGR</sequence>
<dbReference type="Gene3D" id="3.40.50.1820">
    <property type="entry name" value="alpha/beta hydrolase"/>
    <property type="match status" value="1"/>
</dbReference>
<dbReference type="GO" id="GO:0016787">
    <property type="term" value="F:hydrolase activity"/>
    <property type="evidence" value="ECO:0007669"/>
    <property type="project" value="UniProtKB-KW"/>
</dbReference>